<dbReference type="Gene3D" id="3.30.920.20">
    <property type="entry name" value="Gas2-like domain"/>
    <property type="match status" value="1"/>
</dbReference>
<evidence type="ECO:0000259" key="5">
    <source>
        <dbReference type="PROSITE" id="PS51460"/>
    </source>
</evidence>
<feature type="compositionally biased region" description="Polar residues" evidence="4">
    <location>
        <begin position="1446"/>
        <end position="1461"/>
    </location>
</feature>
<dbReference type="InterPro" id="IPR036534">
    <property type="entry name" value="GAR_dom_sf"/>
</dbReference>
<feature type="region of interest" description="Disordered" evidence="4">
    <location>
        <begin position="1646"/>
        <end position="1734"/>
    </location>
</feature>
<keyword evidence="3" id="KW-0206">Cytoskeleton</keyword>
<dbReference type="PANTHER" id="PTHR45615">
    <property type="entry name" value="MYOSIN HEAVY CHAIN, NON-MUSCLE"/>
    <property type="match status" value="1"/>
</dbReference>
<gene>
    <name evidence="6" type="ORF">V5O48_000019</name>
</gene>
<proteinExistence type="predicted"/>
<feature type="region of interest" description="Disordered" evidence="4">
    <location>
        <begin position="1"/>
        <end position="51"/>
    </location>
</feature>
<feature type="compositionally biased region" description="Low complexity" evidence="4">
    <location>
        <begin position="1672"/>
        <end position="1693"/>
    </location>
</feature>
<feature type="domain" description="GAR" evidence="5">
    <location>
        <begin position="1538"/>
        <end position="1616"/>
    </location>
</feature>
<comment type="subcellular location">
    <subcellularLocation>
        <location evidence="1">Cytoplasm</location>
        <location evidence="1">Cytoskeleton</location>
    </subcellularLocation>
</comment>
<accession>A0ABR3G289</accession>
<feature type="compositionally biased region" description="Low complexity" evidence="4">
    <location>
        <begin position="1364"/>
        <end position="1375"/>
    </location>
</feature>
<feature type="compositionally biased region" description="Polar residues" evidence="4">
    <location>
        <begin position="32"/>
        <end position="46"/>
    </location>
</feature>
<dbReference type="Pfam" id="PF02187">
    <property type="entry name" value="GAS2"/>
    <property type="match status" value="1"/>
</dbReference>
<feature type="compositionally biased region" description="Low complexity" evidence="4">
    <location>
        <begin position="1473"/>
        <end position="1511"/>
    </location>
</feature>
<comment type="caution">
    <text evidence="6">The sequence shown here is derived from an EMBL/GenBank/DDBJ whole genome shotgun (WGS) entry which is preliminary data.</text>
</comment>
<feature type="region of interest" description="Disordered" evidence="4">
    <location>
        <begin position="1003"/>
        <end position="1025"/>
    </location>
</feature>
<organism evidence="6 7">
    <name type="scientific">Marasmius crinis-equi</name>
    <dbReference type="NCBI Taxonomy" id="585013"/>
    <lineage>
        <taxon>Eukaryota</taxon>
        <taxon>Fungi</taxon>
        <taxon>Dikarya</taxon>
        <taxon>Basidiomycota</taxon>
        <taxon>Agaricomycotina</taxon>
        <taxon>Agaricomycetes</taxon>
        <taxon>Agaricomycetidae</taxon>
        <taxon>Agaricales</taxon>
        <taxon>Marasmiineae</taxon>
        <taxon>Marasmiaceae</taxon>
        <taxon>Marasmius</taxon>
    </lineage>
</organism>
<feature type="region of interest" description="Disordered" evidence="4">
    <location>
        <begin position="1114"/>
        <end position="1136"/>
    </location>
</feature>
<evidence type="ECO:0000313" key="6">
    <source>
        <dbReference type="EMBL" id="KAL0581962.1"/>
    </source>
</evidence>
<name>A0ABR3G289_9AGAR</name>
<feature type="region of interest" description="Disordered" evidence="4">
    <location>
        <begin position="1343"/>
        <end position="1537"/>
    </location>
</feature>
<dbReference type="PROSITE" id="PS51460">
    <property type="entry name" value="GAR"/>
    <property type="match status" value="1"/>
</dbReference>
<evidence type="ECO:0000313" key="7">
    <source>
        <dbReference type="Proteomes" id="UP001465976"/>
    </source>
</evidence>
<evidence type="ECO:0000256" key="2">
    <source>
        <dbReference type="ARBA" id="ARBA00022490"/>
    </source>
</evidence>
<feature type="compositionally biased region" description="Pro residues" evidence="4">
    <location>
        <begin position="622"/>
        <end position="635"/>
    </location>
</feature>
<keyword evidence="7" id="KW-1185">Reference proteome</keyword>
<dbReference type="SMART" id="SM00243">
    <property type="entry name" value="GAS2"/>
    <property type="match status" value="1"/>
</dbReference>
<evidence type="ECO:0000256" key="3">
    <source>
        <dbReference type="ARBA" id="ARBA00023212"/>
    </source>
</evidence>
<dbReference type="SUPFAM" id="SSF143575">
    <property type="entry name" value="GAS2 domain-like"/>
    <property type="match status" value="1"/>
</dbReference>
<feature type="region of interest" description="Disordered" evidence="4">
    <location>
        <begin position="615"/>
        <end position="639"/>
    </location>
</feature>
<dbReference type="EMBL" id="JBAHYK010000001">
    <property type="protein sequence ID" value="KAL0581962.1"/>
    <property type="molecule type" value="Genomic_DNA"/>
</dbReference>
<feature type="compositionally biased region" description="Polar residues" evidence="4">
    <location>
        <begin position="1354"/>
        <end position="1363"/>
    </location>
</feature>
<evidence type="ECO:0000256" key="4">
    <source>
        <dbReference type="SAM" id="MobiDB-lite"/>
    </source>
</evidence>
<evidence type="ECO:0000256" key="1">
    <source>
        <dbReference type="ARBA" id="ARBA00004245"/>
    </source>
</evidence>
<sequence length="1734" mass="191954">MSNSALIAPEETHSNGTLIRPEPSPQPVYAMSTENPSANDSKVSNNQEESLESHEVVELQTFIERKTWIEEKIRFLEKMPPIEVFVGLDAIKSSAEEVPGLPTRAELQKWIAEHDVIEKETDIFDKGELTKLRTITRAATQRNLSPEDTDLIELTLTTIYELDKLLHLLRDRSDNLDLLGIRMTWEEHRTNSWVDRRKIIADLNTFLETRARFSSSVYDTLAKPDPPSVQRRGSIASLASVASTSSDSSLNPSGLSRSTRFKLAELLSRDGATIGARVTSLKHGSVPAAGKALDKLIDHSRKPVPDELLDEQDHLEEKCINEMENVGKFVMNVVMQWRKADELYIETMKDLNAAQTLLEEIEVAHLQHPSGRSSSNFTSRADGLVKRLFLRGNPALPNSSFPRPVHPLFPSQSPFNETLARSLSADVTSATTAAKEAESAAKAYKAKYEAVKHVESLKDAVREVADTFTRIIDRLQNGVPGGEGDGTTPSLMSADCLDPTAHSVFLALLPSMLEELDKADSSAETLLRTLPAAVAKIDFPGVDPDFRANAVAEARRLGDLLAEARRIRAEVTSRVGRLREARKIWSAMESGVKDLEGVRREVVDVMEGVRWRQETMSTHGAPPTPESPPSQPLPLPSTAETHDAHFRTRISDLQTRLEEKVYRPLSVLSEALEDPLKVSLSRAANGLRSHVDRAKQTIDLLESIRKQSSVMSGIREESNDLQLKVEDLIVRYENAIQELLDQADSGSTDIGSQLQTESNALRTDAFSFIEGLGRRVPLIVSHTSKRSFVRRSLSSLDLSLKQTSDAQHIELPFEVQSLDDAVRIDCNAYSMCLNGQIRKLEQTASHLQVSQIAMEVDKARLSALKDIEAATHDLSTAKESFASIGNQPDLLQSLRDLLKAVDSFMTSHHTTIDNSLVDLRSSYKRMEDASASHGSPFQDSLLNTRKKSLDDTEKRFTAWELEIKAFQSLLTEKEQAEIARLEAKRLAEEERLRLEQQRIEAEEAEKARLEREKQEEERRRREEEERIQEQLRLEAEQAEIAERERLGREAAEKARLEEERLAEELRLRNEKARLALEEAERARMEQERLDMEMKLKAAEGQLAEERRIHAEKEKLAQEEAEKRRQAAAEDERRRRLATEIPEEDVFGLQTSLAGPSTLTDEMKEVLAKVAQLRKRLRAIGIRDLVRPPAGSTDLPDSDRTAKIRNALNRIEADMKALPETVAVVSVNVQLKSCRAELDASKEMLDRLEHLSSFSAALAACDGALSDLLEHIDSYPSAPLGPLSSSYSSPPNSSPEARLSGRLEYTRGLVESLSASFEAVADDPRAIAERERITQTWSELEDMGSDRICGRRSRPNSVASTTHNSSGRNSRSSIASGRGGPLKSNGYATLSAAPSRPTPPRGKLKAPSASLSSRRAFSGTDEPPSRSVSRMSTSSSTTQRSASGSSLYGSTFASRQRTTSLTPIAGTPTRVHARSQTSSSSSQKRSASPAVSDASSMPRSGRSSLSSSTWSRAPRISFTALPRATPKKTPPPRKTYVANPKSKLDVAVGKVVNNLPVGINIEGVAGSWKDQSGKYWIGDQDPKLCFCRILRSQTVMVRVGGGWCELSKFIRGHFADSFRLLAEAPAHTSPSREEKWISSASLLDAVKNSPPRAPRTPEPHGSPSLIPSFALQTPSSHSPRSLLSTPTSSPLTPLQFMRRAEPDAPFLRPETPSRPPTGGLRTMPTTPSRQGVWRP</sequence>
<keyword evidence="2" id="KW-0963">Cytoplasm</keyword>
<reference evidence="6 7" key="1">
    <citation type="submission" date="2024-02" db="EMBL/GenBank/DDBJ databases">
        <title>A draft genome for the cacao thread blight pathogen Marasmius crinis-equi.</title>
        <authorList>
            <person name="Cohen S.P."/>
            <person name="Baruah I.K."/>
            <person name="Amoako-Attah I."/>
            <person name="Bukari Y."/>
            <person name="Meinhardt L.W."/>
            <person name="Bailey B.A."/>
        </authorList>
    </citation>
    <scope>NUCLEOTIDE SEQUENCE [LARGE SCALE GENOMIC DNA]</scope>
    <source>
        <strain evidence="6 7">GH-76</strain>
    </source>
</reference>
<feature type="compositionally biased region" description="Low complexity" evidence="4">
    <location>
        <begin position="1424"/>
        <end position="1445"/>
    </location>
</feature>
<dbReference type="Proteomes" id="UP001465976">
    <property type="component" value="Unassembled WGS sequence"/>
</dbReference>
<dbReference type="InterPro" id="IPR003108">
    <property type="entry name" value="GAR_dom"/>
</dbReference>
<protein>
    <recommendedName>
        <fullName evidence="5">GAR domain-containing protein</fullName>
    </recommendedName>
</protein>
<dbReference type="PANTHER" id="PTHR45615:SF80">
    <property type="entry name" value="GRIP DOMAIN-CONTAINING PROTEIN"/>
    <property type="match status" value="1"/>
</dbReference>